<sequence>MHIVNSNEEGLESKESEEIIICEALTTFTSPNKNHKKEKQAIKLNSTLQIPITLSNLIQPIILNNDYNNSENNDMLI</sequence>
<feature type="non-terminal residue" evidence="1">
    <location>
        <position position="1"/>
    </location>
</feature>
<feature type="non-terminal residue" evidence="1">
    <location>
        <position position="77"/>
    </location>
</feature>
<proteinExistence type="predicted"/>
<evidence type="ECO:0000313" key="1">
    <source>
        <dbReference type="EMBL" id="CAG8695502.1"/>
    </source>
</evidence>
<dbReference type="Proteomes" id="UP000789375">
    <property type="component" value="Unassembled WGS sequence"/>
</dbReference>
<gene>
    <name evidence="1" type="ORF">FMOSSE_LOCUS13558</name>
</gene>
<comment type="caution">
    <text evidence="1">The sequence shown here is derived from an EMBL/GenBank/DDBJ whole genome shotgun (WGS) entry which is preliminary data.</text>
</comment>
<dbReference type="AlphaFoldDB" id="A0A9N9EWN8"/>
<organism evidence="1 2">
    <name type="scientific">Funneliformis mosseae</name>
    <name type="common">Endomycorrhizal fungus</name>
    <name type="synonym">Glomus mosseae</name>
    <dbReference type="NCBI Taxonomy" id="27381"/>
    <lineage>
        <taxon>Eukaryota</taxon>
        <taxon>Fungi</taxon>
        <taxon>Fungi incertae sedis</taxon>
        <taxon>Mucoromycota</taxon>
        <taxon>Glomeromycotina</taxon>
        <taxon>Glomeromycetes</taxon>
        <taxon>Glomerales</taxon>
        <taxon>Glomeraceae</taxon>
        <taxon>Funneliformis</taxon>
    </lineage>
</organism>
<dbReference type="EMBL" id="CAJVPP010008252">
    <property type="protein sequence ID" value="CAG8695502.1"/>
    <property type="molecule type" value="Genomic_DNA"/>
</dbReference>
<evidence type="ECO:0000313" key="2">
    <source>
        <dbReference type="Proteomes" id="UP000789375"/>
    </source>
</evidence>
<reference evidence="1" key="1">
    <citation type="submission" date="2021-06" db="EMBL/GenBank/DDBJ databases">
        <authorList>
            <person name="Kallberg Y."/>
            <person name="Tangrot J."/>
            <person name="Rosling A."/>
        </authorList>
    </citation>
    <scope>NUCLEOTIDE SEQUENCE</scope>
    <source>
        <strain evidence="1">87-6 pot B 2015</strain>
    </source>
</reference>
<accession>A0A9N9EWN8</accession>
<protein>
    <submittedName>
        <fullName evidence="1">775_t:CDS:1</fullName>
    </submittedName>
</protein>
<keyword evidence="2" id="KW-1185">Reference proteome</keyword>
<name>A0A9N9EWN8_FUNMO</name>